<accession>A0A165D274</accession>
<dbReference type="GO" id="GO:0005507">
    <property type="term" value="F:copper ion binding"/>
    <property type="evidence" value="ECO:0007669"/>
    <property type="project" value="InterPro"/>
</dbReference>
<evidence type="ECO:0000256" key="1">
    <source>
        <dbReference type="ARBA" id="ARBA00010609"/>
    </source>
</evidence>
<dbReference type="Gene3D" id="2.60.40.420">
    <property type="entry name" value="Cupredoxins - blue copper proteins"/>
    <property type="match status" value="3"/>
</dbReference>
<evidence type="ECO:0000256" key="4">
    <source>
        <dbReference type="ARBA" id="ARBA00023008"/>
    </source>
</evidence>
<feature type="compositionally biased region" description="Low complexity" evidence="7">
    <location>
        <begin position="50"/>
        <end position="68"/>
    </location>
</feature>
<organism evidence="11 12">
    <name type="scientific">Calocera cornea HHB12733</name>
    <dbReference type="NCBI Taxonomy" id="1353952"/>
    <lineage>
        <taxon>Eukaryota</taxon>
        <taxon>Fungi</taxon>
        <taxon>Dikarya</taxon>
        <taxon>Basidiomycota</taxon>
        <taxon>Agaricomycotina</taxon>
        <taxon>Dacrymycetes</taxon>
        <taxon>Dacrymycetales</taxon>
        <taxon>Dacrymycetaceae</taxon>
        <taxon>Calocera</taxon>
    </lineage>
</organism>
<dbReference type="InterPro" id="IPR002355">
    <property type="entry name" value="Cu_oxidase_Cu_BS"/>
</dbReference>
<dbReference type="InterPro" id="IPR045087">
    <property type="entry name" value="Cu-oxidase_fam"/>
</dbReference>
<reference evidence="11 12" key="1">
    <citation type="journal article" date="2016" name="Mol. Biol. Evol.">
        <title>Comparative Genomics of Early-Diverging Mushroom-Forming Fungi Provides Insights into the Origins of Lignocellulose Decay Capabilities.</title>
        <authorList>
            <person name="Nagy L.G."/>
            <person name="Riley R."/>
            <person name="Tritt A."/>
            <person name="Adam C."/>
            <person name="Daum C."/>
            <person name="Floudas D."/>
            <person name="Sun H."/>
            <person name="Yadav J.S."/>
            <person name="Pangilinan J."/>
            <person name="Larsson K.H."/>
            <person name="Matsuura K."/>
            <person name="Barry K."/>
            <person name="Labutti K."/>
            <person name="Kuo R."/>
            <person name="Ohm R.A."/>
            <person name="Bhattacharya S.S."/>
            <person name="Shirouzu T."/>
            <person name="Yoshinaga Y."/>
            <person name="Martin F.M."/>
            <person name="Grigoriev I.V."/>
            <person name="Hibbett D.S."/>
        </authorList>
    </citation>
    <scope>NUCLEOTIDE SEQUENCE [LARGE SCALE GENOMIC DNA]</scope>
    <source>
        <strain evidence="11 12">HHB12733</strain>
    </source>
</reference>
<dbReference type="STRING" id="1353952.A0A165D274"/>
<evidence type="ECO:0000256" key="3">
    <source>
        <dbReference type="ARBA" id="ARBA00023002"/>
    </source>
</evidence>
<dbReference type="PANTHER" id="PTHR11709:SF511">
    <property type="entry name" value="LACCASE"/>
    <property type="match status" value="1"/>
</dbReference>
<evidence type="ECO:0000256" key="2">
    <source>
        <dbReference type="ARBA" id="ARBA00022723"/>
    </source>
</evidence>
<dbReference type="PANTHER" id="PTHR11709">
    <property type="entry name" value="MULTI-COPPER OXIDASE"/>
    <property type="match status" value="1"/>
</dbReference>
<keyword evidence="4" id="KW-0186">Copper</keyword>
<keyword evidence="6" id="KW-0325">Glycoprotein</keyword>
<feature type="domain" description="Plastocyanin-like" evidence="10">
    <location>
        <begin position="111"/>
        <end position="205"/>
    </location>
</feature>
<dbReference type="SUPFAM" id="SSF49503">
    <property type="entry name" value="Cupredoxins"/>
    <property type="match status" value="3"/>
</dbReference>
<dbReference type="Pfam" id="PF07732">
    <property type="entry name" value="Cu-oxidase_3"/>
    <property type="match status" value="1"/>
</dbReference>
<dbReference type="CDD" id="cd13910">
    <property type="entry name" value="CuRO_3_MCO_like_4"/>
    <property type="match status" value="1"/>
</dbReference>
<dbReference type="Pfam" id="PF00394">
    <property type="entry name" value="Cu-oxidase"/>
    <property type="match status" value="1"/>
</dbReference>
<gene>
    <name evidence="11" type="ORF">CALCODRAFT_525540</name>
</gene>
<comment type="similarity">
    <text evidence="1">Belongs to the multicopper oxidase family.</text>
</comment>
<evidence type="ECO:0000259" key="8">
    <source>
        <dbReference type="Pfam" id="PF00394"/>
    </source>
</evidence>
<protein>
    <submittedName>
        <fullName evidence="11">Multicopper oxidase</fullName>
    </submittedName>
</protein>
<dbReference type="PROSITE" id="PS00080">
    <property type="entry name" value="MULTICOPPER_OXIDASE2"/>
    <property type="match status" value="1"/>
</dbReference>
<evidence type="ECO:0000259" key="9">
    <source>
        <dbReference type="Pfam" id="PF07731"/>
    </source>
</evidence>
<sequence>MSSPSSPLKPARRPHILRWLFAALAAVIILALALGLGLGLGLRHHSFPAASSSGAGADGSPSDGSSGSQKNVTNPGLDNFLLRDIRNDPPQVREYTLVVQEMVGAPDMVERPMLVVNGASPPPAIPSPRARRERNTAIHWHGLYQNSTPFYDGTNGISQCGIPPNQTLTYNYTFGAFSGSTWYHAHYSTQYTDGVVGALIVNPSNASTNADGQPVPAPAAVPPTIPAYDQEVVVIMQDWYHTPSPIVLAAFLGPDGVDGTQGDEPTPESGTLNGFGQFNGVGDYFNFSLAANTTYRFRLINSGSLANIRFSIDEHPLYLISADGVDVEPQWVAGVALSVAQRYDVIVRTNLTSGGSWWVRGQILDDMFAYDIPDQNLDQRGVLTYPVPFPNTTALDPASPDPGFPDVDDLDTSTLVPALPIDAPEATRRYPVTVSFQETQDDQYLAFFNTTSWAPLDGECSMTLLQQPAFTSSFAASGDGPTIYGDSQLLLTHNGIEVVDLLIDNLDEGDHPFHMHGHRPWIMGTGDGRYQGQSFNLTNPMRRDTTLIPAYSWVALRFVTDNAGMWAFHCHISWHMSSGLLMTINNRPLMAASYGVPQTIMQQCLEDPDGGAARKRALGPNVRMGAPLRW</sequence>
<dbReference type="InterPro" id="IPR011706">
    <property type="entry name" value="Cu-oxidase_C"/>
</dbReference>
<dbReference type="Proteomes" id="UP000076842">
    <property type="component" value="Unassembled WGS sequence"/>
</dbReference>
<evidence type="ECO:0000256" key="6">
    <source>
        <dbReference type="ARBA" id="ARBA00023180"/>
    </source>
</evidence>
<keyword evidence="12" id="KW-1185">Reference proteome</keyword>
<evidence type="ECO:0000313" key="12">
    <source>
        <dbReference type="Proteomes" id="UP000076842"/>
    </source>
</evidence>
<proteinExistence type="inferred from homology"/>
<evidence type="ECO:0000256" key="5">
    <source>
        <dbReference type="ARBA" id="ARBA00023157"/>
    </source>
</evidence>
<keyword evidence="5" id="KW-1015">Disulfide bond</keyword>
<dbReference type="InParanoid" id="A0A165D274"/>
<dbReference type="AlphaFoldDB" id="A0A165D274"/>
<dbReference type="Pfam" id="PF07731">
    <property type="entry name" value="Cu-oxidase_2"/>
    <property type="match status" value="1"/>
</dbReference>
<dbReference type="GO" id="GO:0016491">
    <property type="term" value="F:oxidoreductase activity"/>
    <property type="evidence" value="ECO:0007669"/>
    <property type="project" value="UniProtKB-KW"/>
</dbReference>
<feature type="domain" description="Plastocyanin-like" evidence="8">
    <location>
        <begin position="231"/>
        <end position="362"/>
    </location>
</feature>
<feature type="domain" description="Plastocyanin-like" evidence="9">
    <location>
        <begin position="480"/>
        <end position="587"/>
    </location>
</feature>
<evidence type="ECO:0000313" key="11">
    <source>
        <dbReference type="EMBL" id="KZT51910.1"/>
    </source>
</evidence>
<dbReference type="InterPro" id="IPR008972">
    <property type="entry name" value="Cupredoxin"/>
</dbReference>
<dbReference type="InterPro" id="IPR011707">
    <property type="entry name" value="Cu-oxidase-like_N"/>
</dbReference>
<dbReference type="OrthoDB" id="2121828at2759"/>
<dbReference type="InterPro" id="IPR001117">
    <property type="entry name" value="Cu-oxidase_2nd"/>
</dbReference>
<keyword evidence="2" id="KW-0479">Metal-binding</keyword>
<evidence type="ECO:0000256" key="7">
    <source>
        <dbReference type="SAM" id="MobiDB-lite"/>
    </source>
</evidence>
<keyword evidence="3" id="KW-0560">Oxidoreductase</keyword>
<feature type="region of interest" description="Disordered" evidence="7">
    <location>
        <begin position="50"/>
        <end position="83"/>
    </location>
</feature>
<evidence type="ECO:0000259" key="10">
    <source>
        <dbReference type="Pfam" id="PF07732"/>
    </source>
</evidence>
<dbReference type="CDD" id="cd13886">
    <property type="entry name" value="CuRO_2_MCO_like_1"/>
    <property type="match status" value="1"/>
</dbReference>
<dbReference type="EMBL" id="KV424085">
    <property type="protein sequence ID" value="KZT51910.1"/>
    <property type="molecule type" value="Genomic_DNA"/>
</dbReference>
<name>A0A165D274_9BASI</name>